<dbReference type="SMART" id="SM00413">
    <property type="entry name" value="ETS"/>
    <property type="match status" value="1"/>
</dbReference>
<gene>
    <name evidence="9" type="ORF">NMOB1V02_LOCUS4731</name>
</gene>
<sequence length="272" mass="29027">MHKVGDLYSYPGEVPNSPAGSGPGGYEHLPAGSYQHQAAAAAVAAAAALGLDSPYGMVAGLNGHHLEYSHQDLMTSGQHGHGHGHSHLHHTANGVQQLAHLGAAAAAAAAAGMTSQGPGATSLLPPGAAAALKKKKGRRPRGLSGSSSNDEGSPTHSTDLGPNSLRQRKSREGSTTYLWEFLLKLLQDKDCCPRYIKWANREKGIFKLVDSKAVSRLWGLHKNKPDMNYETMGRALRYYYQRGILAKVDGQRLVYQFVDVPKDIVEIDCTGA</sequence>
<keyword evidence="10" id="KW-1185">Reference proteome</keyword>
<feature type="compositionally biased region" description="Basic residues" evidence="7">
    <location>
        <begin position="132"/>
        <end position="141"/>
    </location>
</feature>
<dbReference type="PANTHER" id="PTHR11849">
    <property type="entry name" value="ETS"/>
    <property type="match status" value="1"/>
</dbReference>
<dbReference type="InterPro" id="IPR036388">
    <property type="entry name" value="WH-like_DNA-bd_sf"/>
</dbReference>
<evidence type="ECO:0000256" key="7">
    <source>
        <dbReference type="SAM" id="MobiDB-lite"/>
    </source>
</evidence>
<dbReference type="SUPFAM" id="SSF46785">
    <property type="entry name" value="Winged helix' DNA-binding domain"/>
    <property type="match status" value="1"/>
</dbReference>
<evidence type="ECO:0000313" key="9">
    <source>
        <dbReference type="EMBL" id="CAD7276988.1"/>
    </source>
</evidence>
<feature type="domain" description="ETS" evidence="8">
    <location>
        <begin position="176"/>
        <end position="258"/>
    </location>
</feature>
<proteinExistence type="inferred from homology"/>
<dbReference type="AlphaFoldDB" id="A0A7R9BKG7"/>
<dbReference type="Pfam" id="PF00178">
    <property type="entry name" value="Ets"/>
    <property type="match status" value="1"/>
</dbReference>
<dbReference type="EMBL" id="OA882803">
    <property type="protein sequence ID" value="CAD7276988.1"/>
    <property type="molecule type" value="Genomic_DNA"/>
</dbReference>
<dbReference type="PANTHER" id="PTHR11849:SF191">
    <property type="entry name" value="ECDYSONE-INDUCED PROTEIN 74EF ISOFORM B"/>
    <property type="match status" value="1"/>
</dbReference>
<keyword evidence="5 6" id="KW-0539">Nucleus</keyword>
<dbReference type="Gene3D" id="1.10.10.10">
    <property type="entry name" value="Winged helix-like DNA-binding domain superfamily/Winged helix DNA-binding domain"/>
    <property type="match status" value="1"/>
</dbReference>
<dbReference type="GO" id="GO:0040034">
    <property type="term" value="P:regulation of development, heterochronic"/>
    <property type="evidence" value="ECO:0007669"/>
    <property type="project" value="UniProtKB-ARBA"/>
</dbReference>
<evidence type="ECO:0000256" key="1">
    <source>
        <dbReference type="ARBA" id="ARBA00004123"/>
    </source>
</evidence>
<dbReference type="PRINTS" id="PR00454">
    <property type="entry name" value="ETSDOMAIN"/>
</dbReference>
<feature type="region of interest" description="Disordered" evidence="7">
    <location>
        <begin position="114"/>
        <end position="169"/>
    </location>
</feature>
<dbReference type="GO" id="GO:0043565">
    <property type="term" value="F:sequence-specific DNA binding"/>
    <property type="evidence" value="ECO:0007669"/>
    <property type="project" value="InterPro"/>
</dbReference>
<keyword evidence="3" id="KW-0217">Developmental protein</keyword>
<organism evidence="9">
    <name type="scientific">Notodromas monacha</name>
    <dbReference type="NCBI Taxonomy" id="399045"/>
    <lineage>
        <taxon>Eukaryota</taxon>
        <taxon>Metazoa</taxon>
        <taxon>Ecdysozoa</taxon>
        <taxon>Arthropoda</taxon>
        <taxon>Crustacea</taxon>
        <taxon>Oligostraca</taxon>
        <taxon>Ostracoda</taxon>
        <taxon>Podocopa</taxon>
        <taxon>Podocopida</taxon>
        <taxon>Cypridocopina</taxon>
        <taxon>Cypridoidea</taxon>
        <taxon>Cyprididae</taxon>
        <taxon>Notodromas</taxon>
    </lineage>
</organism>
<dbReference type="OrthoDB" id="8196042at2759"/>
<feature type="region of interest" description="Disordered" evidence="7">
    <location>
        <begin position="1"/>
        <end position="24"/>
    </location>
</feature>
<dbReference type="PROSITE" id="PS00346">
    <property type="entry name" value="ETS_DOMAIN_2"/>
    <property type="match status" value="1"/>
</dbReference>
<dbReference type="EMBL" id="CAJPEX010000766">
    <property type="protein sequence ID" value="CAG0917140.1"/>
    <property type="molecule type" value="Genomic_DNA"/>
</dbReference>
<evidence type="ECO:0000256" key="5">
    <source>
        <dbReference type="ARBA" id="ARBA00023242"/>
    </source>
</evidence>
<dbReference type="GO" id="GO:0006914">
    <property type="term" value="P:autophagy"/>
    <property type="evidence" value="ECO:0007669"/>
    <property type="project" value="UniProtKB-ARBA"/>
</dbReference>
<dbReference type="PROSITE" id="PS00345">
    <property type="entry name" value="ETS_DOMAIN_1"/>
    <property type="match status" value="1"/>
</dbReference>
<feature type="compositionally biased region" description="Low complexity" evidence="7">
    <location>
        <begin position="114"/>
        <end position="131"/>
    </location>
</feature>
<dbReference type="GO" id="GO:0030154">
    <property type="term" value="P:cell differentiation"/>
    <property type="evidence" value="ECO:0007669"/>
    <property type="project" value="TreeGrafter"/>
</dbReference>
<dbReference type="PROSITE" id="PS50061">
    <property type="entry name" value="ETS_DOMAIN_3"/>
    <property type="match status" value="1"/>
</dbReference>
<feature type="compositionally biased region" description="Polar residues" evidence="7">
    <location>
        <begin position="149"/>
        <end position="165"/>
    </location>
</feature>
<accession>A0A7R9BKG7</accession>
<evidence type="ECO:0000256" key="3">
    <source>
        <dbReference type="ARBA" id="ARBA00022473"/>
    </source>
</evidence>
<evidence type="ECO:0000313" key="10">
    <source>
        <dbReference type="Proteomes" id="UP000678499"/>
    </source>
</evidence>
<name>A0A7R9BKG7_9CRUS</name>
<dbReference type="InterPro" id="IPR036390">
    <property type="entry name" value="WH_DNA-bd_sf"/>
</dbReference>
<evidence type="ECO:0000259" key="8">
    <source>
        <dbReference type="PROSITE" id="PS50061"/>
    </source>
</evidence>
<dbReference type="InterPro" id="IPR046328">
    <property type="entry name" value="ETS_fam"/>
</dbReference>
<dbReference type="FunFam" id="1.10.10.10:FF:000411">
    <property type="entry name" value="Ecdysone-induced protein 74EF isoform A"/>
    <property type="match status" value="1"/>
</dbReference>
<protein>
    <recommendedName>
        <fullName evidence="8">ETS domain-containing protein</fullName>
    </recommendedName>
</protein>
<evidence type="ECO:0000256" key="2">
    <source>
        <dbReference type="ARBA" id="ARBA00005562"/>
    </source>
</evidence>
<comment type="subcellular location">
    <subcellularLocation>
        <location evidence="1 6">Nucleus</location>
    </subcellularLocation>
</comment>
<reference evidence="9" key="1">
    <citation type="submission" date="2020-11" db="EMBL/GenBank/DDBJ databases">
        <authorList>
            <person name="Tran Van P."/>
        </authorList>
    </citation>
    <scope>NUCLEOTIDE SEQUENCE</scope>
</reference>
<evidence type="ECO:0000256" key="6">
    <source>
        <dbReference type="RuleBase" id="RU004019"/>
    </source>
</evidence>
<dbReference type="InterPro" id="IPR000418">
    <property type="entry name" value="Ets_dom"/>
</dbReference>
<keyword evidence="4 6" id="KW-0238">DNA-binding</keyword>
<dbReference type="GO" id="GO:0005634">
    <property type="term" value="C:nucleus"/>
    <property type="evidence" value="ECO:0007669"/>
    <property type="project" value="UniProtKB-SubCell"/>
</dbReference>
<evidence type="ECO:0000256" key="4">
    <source>
        <dbReference type="ARBA" id="ARBA00023125"/>
    </source>
</evidence>
<dbReference type="GO" id="GO:0000981">
    <property type="term" value="F:DNA-binding transcription factor activity, RNA polymerase II-specific"/>
    <property type="evidence" value="ECO:0007669"/>
    <property type="project" value="TreeGrafter"/>
</dbReference>
<comment type="similarity">
    <text evidence="2 6">Belongs to the ETS family.</text>
</comment>
<dbReference type="Proteomes" id="UP000678499">
    <property type="component" value="Unassembled WGS sequence"/>
</dbReference>